<dbReference type="PROSITE" id="PS51123">
    <property type="entry name" value="OMPA_2"/>
    <property type="match status" value="1"/>
</dbReference>
<evidence type="ECO:0000256" key="4">
    <source>
        <dbReference type="SAM" id="MobiDB-lite"/>
    </source>
</evidence>
<keyword evidence="8" id="KW-1185">Reference proteome</keyword>
<sequence>MSENQPKQSPKSGLAIGYLALSFAAGLLFVYSVGAYIPNDETAESPAPSTPKAAETAPATDAAVSPTAEPAPEAELARAQEQLEQEMATTRQRMDRLEESLVSLERDQAAAFENAHRRLAAELADLVRASRPATEEGPEAQEESAPAASLEEELAMLEPRQTPDGLRISLAESELRFAPGSADLPDGRPATLAKVAELLSERPDVRILLRGHTDSQGSATGNLELSERRALAVKTLLAASGIEETRIRAEGLGEGVPIATNETEEGRARNRRVDIYLTQP</sequence>
<dbReference type="OrthoDB" id="9782229at2"/>
<keyword evidence="5" id="KW-0812">Transmembrane</keyword>
<dbReference type="InterPro" id="IPR050330">
    <property type="entry name" value="Bact_OuterMem_StrucFunc"/>
</dbReference>
<dbReference type="STRING" id="1249627.D779_2380"/>
<accession>W9V4W4</accession>
<reference evidence="7 8" key="1">
    <citation type="submission" date="2012-11" db="EMBL/GenBank/DDBJ databases">
        <title>Genome assembly of Thiorhodococcus sp. AK35.</title>
        <authorList>
            <person name="Nupur N."/>
            <person name="Khatri I."/>
            <person name="Subramanian S."/>
            <person name="Pinnaka A."/>
        </authorList>
    </citation>
    <scope>NUCLEOTIDE SEQUENCE [LARGE SCALE GENOMIC DNA]</scope>
    <source>
        <strain evidence="7 8">AK35</strain>
    </source>
</reference>
<name>W9V4W4_9GAMM</name>
<dbReference type="InterPro" id="IPR006665">
    <property type="entry name" value="OmpA-like"/>
</dbReference>
<evidence type="ECO:0000256" key="2">
    <source>
        <dbReference type="ARBA" id="ARBA00023136"/>
    </source>
</evidence>
<dbReference type="Gene3D" id="3.30.1330.60">
    <property type="entry name" value="OmpA-like domain"/>
    <property type="match status" value="1"/>
</dbReference>
<evidence type="ECO:0000256" key="1">
    <source>
        <dbReference type="ARBA" id="ARBA00004442"/>
    </source>
</evidence>
<comment type="caution">
    <text evidence="7">The sequence shown here is derived from an EMBL/GenBank/DDBJ whole genome shotgun (WGS) entry which is preliminary data.</text>
</comment>
<dbReference type="RefSeq" id="WP_052348118.1">
    <property type="nucleotide sequence ID" value="NZ_AONC01000039.1"/>
</dbReference>
<organism evidence="7 8">
    <name type="scientific">Imhoffiella purpurea</name>
    <dbReference type="NCBI Taxonomy" id="1249627"/>
    <lineage>
        <taxon>Bacteria</taxon>
        <taxon>Pseudomonadati</taxon>
        <taxon>Pseudomonadota</taxon>
        <taxon>Gammaproteobacteria</taxon>
        <taxon>Chromatiales</taxon>
        <taxon>Chromatiaceae</taxon>
        <taxon>Imhoffiella</taxon>
    </lineage>
</organism>
<evidence type="ECO:0000259" key="6">
    <source>
        <dbReference type="PROSITE" id="PS51123"/>
    </source>
</evidence>
<evidence type="ECO:0000256" key="5">
    <source>
        <dbReference type="SAM" id="Phobius"/>
    </source>
</evidence>
<comment type="subcellular location">
    <subcellularLocation>
        <location evidence="1">Cell outer membrane</location>
    </subcellularLocation>
</comment>
<evidence type="ECO:0000313" key="7">
    <source>
        <dbReference type="EMBL" id="EXJ14588.1"/>
    </source>
</evidence>
<protein>
    <submittedName>
        <fullName evidence="7">OmpA/MotB</fullName>
    </submittedName>
</protein>
<dbReference type="PANTHER" id="PTHR30329">
    <property type="entry name" value="STATOR ELEMENT OF FLAGELLAR MOTOR COMPLEX"/>
    <property type="match status" value="1"/>
</dbReference>
<dbReference type="Pfam" id="PF00691">
    <property type="entry name" value="OmpA"/>
    <property type="match status" value="1"/>
</dbReference>
<dbReference type="PRINTS" id="PR01023">
    <property type="entry name" value="NAFLGMOTY"/>
</dbReference>
<feature type="compositionally biased region" description="Low complexity" evidence="4">
    <location>
        <begin position="44"/>
        <end position="88"/>
    </location>
</feature>
<keyword evidence="5" id="KW-1133">Transmembrane helix</keyword>
<dbReference type="InterPro" id="IPR006664">
    <property type="entry name" value="OMP_bac"/>
</dbReference>
<evidence type="ECO:0000256" key="3">
    <source>
        <dbReference type="PROSITE-ProRule" id="PRU00473"/>
    </source>
</evidence>
<dbReference type="eggNOG" id="COG2885">
    <property type="taxonomic scope" value="Bacteria"/>
</dbReference>
<feature type="transmembrane region" description="Helical" evidence="5">
    <location>
        <begin position="12"/>
        <end position="37"/>
    </location>
</feature>
<dbReference type="CDD" id="cd07185">
    <property type="entry name" value="OmpA_C-like"/>
    <property type="match status" value="1"/>
</dbReference>
<evidence type="ECO:0000313" key="8">
    <source>
        <dbReference type="Proteomes" id="UP000019460"/>
    </source>
</evidence>
<dbReference type="InterPro" id="IPR036737">
    <property type="entry name" value="OmpA-like_sf"/>
</dbReference>
<gene>
    <name evidence="7" type="ORF">D779_2380</name>
</gene>
<feature type="domain" description="OmpA-like" evidence="6">
    <location>
        <begin position="164"/>
        <end position="280"/>
    </location>
</feature>
<dbReference type="PRINTS" id="PR01021">
    <property type="entry name" value="OMPADOMAIN"/>
</dbReference>
<keyword evidence="2 3" id="KW-0472">Membrane</keyword>
<dbReference type="PANTHER" id="PTHR30329:SF20">
    <property type="entry name" value="EXPORTED PROTEIN"/>
    <property type="match status" value="1"/>
</dbReference>
<dbReference type="Proteomes" id="UP000019460">
    <property type="component" value="Unassembled WGS sequence"/>
</dbReference>
<proteinExistence type="predicted"/>
<feature type="region of interest" description="Disordered" evidence="4">
    <location>
        <begin position="39"/>
        <end position="94"/>
    </location>
</feature>
<dbReference type="GO" id="GO:0009279">
    <property type="term" value="C:cell outer membrane"/>
    <property type="evidence" value="ECO:0007669"/>
    <property type="project" value="UniProtKB-SubCell"/>
</dbReference>
<dbReference type="EMBL" id="AONC01000039">
    <property type="protein sequence ID" value="EXJ14588.1"/>
    <property type="molecule type" value="Genomic_DNA"/>
</dbReference>
<dbReference type="AlphaFoldDB" id="W9V4W4"/>
<dbReference type="SUPFAM" id="SSF103088">
    <property type="entry name" value="OmpA-like"/>
    <property type="match status" value="1"/>
</dbReference>